<keyword evidence="2" id="KW-1185">Reference proteome</keyword>
<dbReference type="EMBL" id="MZ443774">
    <property type="protein sequence ID" value="QZE57064.1"/>
    <property type="molecule type" value="Genomic_DNA"/>
</dbReference>
<dbReference type="Gene3D" id="3.40.50.450">
    <property type="match status" value="1"/>
</dbReference>
<accession>A0AAE7XL42</accession>
<gene>
    <name evidence="1" type="ORF">pEaSNUABM32_00191</name>
</gene>
<name>A0AAE7XL42_9CAUD</name>
<evidence type="ECO:0000313" key="2">
    <source>
        <dbReference type="Proteomes" id="UP000827788"/>
    </source>
</evidence>
<sequence length="172" mass="19728">MEKISFTGHRPQYLGGFGPEAKRRLYKFAHRKMLAVQDDALIYVGCALGFDMAIATAALEQGHKVISCLPFLGFNTRWQMSSVFELDGLLNQSHEVRIVTTKEEIEAHNHQPGFLLNKRNNYMVDETDRLISLCCGAPSGTQNCIDYALRNGKSVEYWWKDWLRYNGHLKRT</sequence>
<evidence type="ECO:0000313" key="1">
    <source>
        <dbReference type="EMBL" id="QZE57064.1"/>
    </source>
</evidence>
<protein>
    <submittedName>
        <fullName evidence="1">Uncharacterized protein</fullName>
    </submittedName>
</protein>
<dbReference type="Proteomes" id="UP000827788">
    <property type="component" value="Segment"/>
</dbReference>
<dbReference type="SUPFAM" id="SSF102405">
    <property type="entry name" value="MCP/YpsA-like"/>
    <property type="match status" value="1"/>
</dbReference>
<organism evidence="1 2">
    <name type="scientific">Erwinia phage pEa_SNUABM_32</name>
    <dbReference type="NCBI Taxonomy" id="2869555"/>
    <lineage>
        <taxon>Viruses</taxon>
        <taxon>Duplodnaviria</taxon>
        <taxon>Heunggongvirae</taxon>
        <taxon>Uroviricota</taxon>
        <taxon>Caudoviricetes</taxon>
        <taxon>Alexandravirus</taxon>
        <taxon>Alexandravirus SNUABM32</taxon>
    </lineage>
</organism>
<proteinExistence type="predicted"/>
<reference evidence="1 2" key="1">
    <citation type="submission" date="2021-06" db="EMBL/GenBank/DDBJ databases">
        <title>Complete genome sequence of Erwinia phage pEa_SNUABM_32.</title>
        <authorList>
            <person name="Kim S.G."/>
            <person name="Park S.C."/>
        </authorList>
    </citation>
    <scope>NUCLEOTIDE SEQUENCE [LARGE SCALE GENOMIC DNA]</scope>
</reference>